<evidence type="ECO:0000313" key="2">
    <source>
        <dbReference type="Proteomes" id="UP000663824"/>
    </source>
</evidence>
<evidence type="ECO:0000313" key="1">
    <source>
        <dbReference type="EMBL" id="CAF2095801.1"/>
    </source>
</evidence>
<dbReference type="AlphaFoldDB" id="A0A816T726"/>
<comment type="caution">
    <text evidence="1">The sequence shown here is derived from an EMBL/GenBank/DDBJ whole genome shotgun (WGS) entry which is preliminary data.</text>
</comment>
<dbReference type="EMBL" id="CAJNRE010010757">
    <property type="protein sequence ID" value="CAF2095801.1"/>
    <property type="molecule type" value="Genomic_DNA"/>
</dbReference>
<proteinExistence type="predicted"/>
<accession>A0A816T726</accession>
<protein>
    <submittedName>
        <fullName evidence="1">Uncharacterized protein</fullName>
    </submittedName>
</protein>
<name>A0A816T726_9BILA</name>
<dbReference type="Proteomes" id="UP000663824">
    <property type="component" value="Unassembled WGS sequence"/>
</dbReference>
<sequence>MTNSQVTGEELGRSMSCGWDMEAFDMLATAETLKRASKRRQVTALYQSENREVPLLPGRKFAPVQHSVRSLNSIFLYSQPSSNNQSASTTINYTWTALRMGAVQLARQQDIFSLASK</sequence>
<organism evidence="1 2">
    <name type="scientific">Rotaria magnacalcarata</name>
    <dbReference type="NCBI Taxonomy" id="392030"/>
    <lineage>
        <taxon>Eukaryota</taxon>
        <taxon>Metazoa</taxon>
        <taxon>Spiralia</taxon>
        <taxon>Gnathifera</taxon>
        <taxon>Rotifera</taxon>
        <taxon>Eurotatoria</taxon>
        <taxon>Bdelloidea</taxon>
        <taxon>Philodinida</taxon>
        <taxon>Philodinidae</taxon>
        <taxon>Rotaria</taxon>
    </lineage>
</organism>
<gene>
    <name evidence="1" type="ORF">MBJ925_LOCUS21380</name>
</gene>
<reference evidence="1" key="1">
    <citation type="submission" date="2021-02" db="EMBL/GenBank/DDBJ databases">
        <authorList>
            <person name="Nowell W R."/>
        </authorList>
    </citation>
    <scope>NUCLEOTIDE SEQUENCE</scope>
</reference>